<protein>
    <submittedName>
        <fullName evidence="1">Uncharacterized protein</fullName>
    </submittedName>
</protein>
<comment type="caution">
    <text evidence="1">The sequence shown here is derived from an EMBL/GenBank/DDBJ whole genome shotgun (WGS) entry which is preliminary data.</text>
</comment>
<proteinExistence type="predicted"/>
<sequence>MFAYFRPSYFCQFYSIGEINSNTPLSFPFPPPFSHPTSSPGQILAPLVTLAKRIVVRLSSFKTDLLSDAPLRAKVGVDLLVLSPPFRVYDIFLQLSCCIAVLVPSVDAIELTKLVEPFYFAIELTKLVEPFYLAEKKCSAFLDWNESDQNAIHDMAVIFRSFVATLKLHPALDASLEEKAVKFLDFATPTSPQSADAFVGSLAAPSDDSLTHFIQCIVVLISSASMRIITATVEILDYLITNCSLKVRLTLLKAGLIPQLITTLNPYCLSFAEAVDIHFYLLTIIKWSIWLATPDALTVFGIKDGHEQQAVHKTVFQQVLVPSEKYICHLCVNRFSIVDGEQSQDFLIFIVRILVQCPYYLPTMDLILHMPVIPAIPSCLTFFEEEDLI</sequence>
<gene>
    <name evidence="1" type="ORF">BLNAU_21861</name>
</gene>
<dbReference type="Proteomes" id="UP001281761">
    <property type="component" value="Unassembled WGS sequence"/>
</dbReference>
<accession>A0ABQ9WUS2</accession>
<name>A0ABQ9WUS2_9EUKA</name>
<organism evidence="1 2">
    <name type="scientific">Blattamonas nauphoetae</name>
    <dbReference type="NCBI Taxonomy" id="2049346"/>
    <lineage>
        <taxon>Eukaryota</taxon>
        <taxon>Metamonada</taxon>
        <taxon>Preaxostyla</taxon>
        <taxon>Oxymonadida</taxon>
        <taxon>Blattamonas</taxon>
    </lineage>
</organism>
<reference evidence="1 2" key="1">
    <citation type="journal article" date="2022" name="bioRxiv">
        <title>Genomics of Preaxostyla Flagellates Illuminates Evolutionary Transitions and the Path Towards Mitochondrial Loss.</title>
        <authorList>
            <person name="Novak L.V.F."/>
            <person name="Treitli S.C."/>
            <person name="Pyrih J."/>
            <person name="Halakuc P."/>
            <person name="Pipaliya S.V."/>
            <person name="Vacek V."/>
            <person name="Brzon O."/>
            <person name="Soukal P."/>
            <person name="Eme L."/>
            <person name="Dacks J.B."/>
            <person name="Karnkowska A."/>
            <person name="Elias M."/>
            <person name="Hampl V."/>
        </authorList>
    </citation>
    <scope>NUCLEOTIDE SEQUENCE [LARGE SCALE GENOMIC DNA]</scope>
    <source>
        <strain evidence="1">NAU3</strain>
        <tissue evidence="1">Gut</tissue>
    </source>
</reference>
<keyword evidence="2" id="KW-1185">Reference proteome</keyword>
<evidence type="ECO:0000313" key="2">
    <source>
        <dbReference type="Proteomes" id="UP001281761"/>
    </source>
</evidence>
<dbReference type="EMBL" id="JARBJD010000356">
    <property type="protein sequence ID" value="KAK2943235.1"/>
    <property type="molecule type" value="Genomic_DNA"/>
</dbReference>
<evidence type="ECO:0000313" key="1">
    <source>
        <dbReference type="EMBL" id="KAK2943235.1"/>
    </source>
</evidence>